<proteinExistence type="predicted"/>
<feature type="chain" id="PRO_5019099873" evidence="3">
    <location>
        <begin position="18"/>
        <end position="351"/>
    </location>
</feature>
<evidence type="ECO:0000256" key="3">
    <source>
        <dbReference type="SAM" id="SignalP"/>
    </source>
</evidence>
<feature type="signal peptide" evidence="3">
    <location>
        <begin position="1"/>
        <end position="17"/>
    </location>
</feature>
<accession>A0A412YBP3</accession>
<sequence>MNRLLFGMILLAVGCLAGSCTDDDEYTQGVWMRRSDLDGVARGQASSFTIGNKGYLCCGYRGSNKTYLKDLWKYNMDEDYWTQCADMPDAAAGRHSAASFALNDKGYITTGIQKTEPTYLADTWEYDPATNTWTQRDDFGGGVRLGALAFSIGGYGYVGTGFNDNYLKDFYRFNPNAAAGKQWEIVNGFGGYKRWYGTAFVIDDVAYVCCGQNNNTLVDDLWKFDGDNWTQLRDIANTNSDEDYDDDYAIARLGTASFVIDGRGYIATGTRSGVTSDYWVYDPDEDLWYGDSDDDYTPLTNVHNVSSGGSSRAYAVSFSTGKRGFVLTGASGSSYFDDVYELLPYEQEDVD</sequence>
<name>A0A412YBP3_9BACE</name>
<dbReference type="SUPFAM" id="SSF117281">
    <property type="entry name" value="Kelch motif"/>
    <property type="match status" value="1"/>
</dbReference>
<dbReference type="PROSITE" id="PS51257">
    <property type="entry name" value="PROKAR_LIPOPROTEIN"/>
    <property type="match status" value="1"/>
</dbReference>
<keyword evidence="1" id="KW-0880">Kelch repeat</keyword>
<keyword evidence="3" id="KW-0732">Signal</keyword>
<evidence type="ECO:0000256" key="2">
    <source>
        <dbReference type="ARBA" id="ARBA00022737"/>
    </source>
</evidence>
<dbReference type="Pfam" id="PF01344">
    <property type="entry name" value="Kelch_1"/>
    <property type="match status" value="1"/>
</dbReference>
<gene>
    <name evidence="4" type="ORF">DWW10_09880</name>
</gene>
<dbReference type="AlphaFoldDB" id="A0A412YBP3"/>
<dbReference type="PANTHER" id="PTHR45632">
    <property type="entry name" value="LD33804P"/>
    <property type="match status" value="1"/>
</dbReference>
<dbReference type="RefSeq" id="WP_022393161.1">
    <property type="nucleotide sequence ID" value="NZ_QRZF01000005.1"/>
</dbReference>
<evidence type="ECO:0000313" key="4">
    <source>
        <dbReference type="EMBL" id="RGV54801.1"/>
    </source>
</evidence>
<evidence type="ECO:0000256" key="1">
    <source>
        <dbReference type="ARBA" id="ARBA00022441"/>
    </source>
</evidence>
<reference evidence="4 5" key="1">
    <citation type="submission" date="2018-08" db="EMBL/GenBank/DDBJ databases">
        <title>A genome reference for cultivated species of the human gut microbiota.</title>
        <authorList>
            <person name="Zou Y."/>
            <person name="Xue W."/>
            <person name="Luo G."/>
        </authorList>
    </citation>
    <scope>NUCLEOTIDE SEQUENCE [LARGE SCALE GENOMIC DNA]</scope>
    <source>
        <strain evidence="4 5">AF14-32</strain>
    </source>
</reference>
<organism evidence="4 5">
    <name type="scientific">Bacteroides intestinalis</name>
    <dbReference type="NCBI Taxonomy" id="329854"/>
    <lineage>
        <taxon>Bacteria</taxon>
        <taxon>Pseudomonadati</taxon>
        <taxon>Bacteroidota</taxon>
        <taxon>Bacteroidia</taxon>
        <taxon>Bacteroidales</taxon>
        <taxon>Bacteroidaceae</taxon>
        <taxon>Bacteroides</taxon>
    </lineage>
</organism>
<dbReference type="EMBL" id="QRZF01000005">
    <property type="protein sequence ID" value="RGV54801.1"/>
    <property type="molecule type" value="Genomic_DNA"/>
</dbReference>
<keyword evidence="2" id="KW-0677">Repeat</keyword>
<dbReference type="PANTHER" id="PTHR45632:SF3">
    <property type="entry name" value="KELCH-LIKE PROTEIN 32"/>
    <property type="match status" value="1"/>
</dbReference>
<evidence type="ECO:0000313" key="5">
    <source>
        <dbReference type="Proteomes" id="UP000283850"/>
    </source>
</evidence>
<protein>
    <submittedName>
        <fullName evidence="4">Galactose oxidase</fullName>
    </submittedName>
</protein>
<dbReference type="Gene3D" id="2.120.10.80">
    <property type="entry name" value="Kelch-type beta propeller"/>
    <property type="match status" value="2"/>
</dbReference>
<comment type="caution">
    <text evidence="4">The sequence shown here is derived from an EMBL/GenBank/DDBJ whole genome shotgun (WGS) entry which is preliminary data.</text>
</comment>
<dbReference type="Proteomes" id="UP000283850">
    <property type="component" value="Unassembled WGS sequence"/>
</dbReference>
<dbReference type="InterPro" id="IPR015915">
    <property type="entry name" value="Kelch-typ_b-propeller"/>
</dbReference>
<dbReference type="InterPro" id="IPR006652">
    <property type="entry name" value="Kelch_1"/>
</dbReference>